<dbReference type="PANTHER" id="PTHR48081">
    <property type="entry name" value="AB HYDROLASE SUPERFAMILY PROTEIN C4A8.06C"/>
    <property type="match status" value="1"/>
</dbReference>
<feature type="signal peptide" evidence="2">
    <location>
        <begin position="1"/>
        <end position="24"/>
    </location>
</feature>
<dbReference type="Pfam" id="PF20434">
    <property type="entry name" value="BD-FAE"/>
    <property type="match status" value="1"/>
</dbReference>
<protein>
    <submittedName>
        <fullName evidence="4">Alpha/beta hydrolase</fullName>
    </submittedName>
</protein>
<dbReference type="SUPFAM" id="SSF53474">
    <property type="entry name" value="alpha/beta-Hydrolases"/>
    <property type="match status" value="1"/>
</dbReference>
<evidence type="ECO:0000256" key="1">
    <source>
        <dbReference type="ARBA" id="ARBA00022801"/>
    </source>
</evidence>
<dbReference type="Proteomes" id="UP000652567">
    <property type="component" value="Unassembled WGS sequence"/>
</dbReference>
<gene>
    <name evidence="4" type="ORF">C4F51_04075</name>
</gene>
<dbReference type="InterPro" id="IPR049492">
    <property type="entry name" value="BD-FAE-like_dom"/>
</dbReference>
<keyword evidence="5" id="KW-1185">Reference proteome</keyword>
<accession>A0A928V370</accession>
<proteinExistence type="predicted"/>
<keyword evidence="1 4" id="KW-0378">Hydrolase</keyword>
<dbReference type="PANTHER" id="PTHR48081:SF13">
    <property type="entry name" value="ALPHA_BETA HYDROLASE"/>
    <property type="match status" value="1"/>
</dbReference>
<reference evidence="4" key="1">
    <citation type="submission" date="2018-07" db="EMBL/GenBank/DDBJ databases">
        <title>Genome assembly of strain Ka43.</title>
        <authorList>
            <person name="Kukolya J."/>
            <person name="Nagy I."/>
            <person name="Horvath B."/>
            <person name="Toth A."/>
        </authorList>
    </citation>
    <scope>NUCLEOTIDE SEQUENCE</scope>
    <source>
        <strain evidence="4">KB43</strain>
    </source>
</reference>
<evidence type="ECO:0000313" key="4">
    <source>
        <dbReference type="EMBL" id="MBE8716360.1"/>
    </source>
</evidence>
<dbReference type="Gene3D" id="3.40.50.1820">
    <property type="entry name" value="alpha/beta hydrolase"/>
    <property type="match status" value="1"/>
</dbReference>
<dbReference type="InterPro" id="IPR050300">
    <property type="entry name" value="GDXG_lipolytic_enzyme"/>
</dbReference>
<organism evidence="4 5">
    <name type="scientific">Cellvibrio polysaccharolyticus</name>
    <dbReference type="NCBI Taxonomy" id="2082724"/>
    <lineage>
        <taxon>Bacteria</taxon>
        <taxon>Pseudomonadati</taxon>
        <taxon>Pseudomonadota</taxon>
        <taxon>Gammaproteobacteria</taxon>
        <taxon>Cellvibrionales</taxon>
        <taxon>Cellvibrionaceae</taxon>
        <taxon>Cellvibrio</taxon>
    </lineage>
</organism>
<evidence type="ECO:0000259" key="3">
    <source>
        <dbReference type="Pfam" id="PF20434"/>
    </source>
</evidence>
<keyword evidence="2" id="KW-0732">Signal</keyword>
<dbReference type="RefSeq" id="WP_193907361.1">
    <property type="nucleotide sequence ID" value="NZ_PRDL01000001.1"/>
</dbReference>
<feature type="domain" description="BD-FAE-like" evidence="3">
    <location>
        <begin position="79"/>
        <end position="272"/>
    </location>
</feature>
<comment type="caution">
    <text evidence="4">The sequence shown here is derived from an EMBL/GenBank/DDBJ whole genome shotgun (WGS) entry which is preliminary data.</text>
</comment>
<dbReference type="GO" id="GO:0016787">
    <property type="term" value="F:hydrolase activity"/>
    <property type="evidence" value="ECO:0007669"/>
    <property type="project" value="UniProtKB-KW"/>
</dbReference>
<dbReference type="AlphaFoldDB" id="A0A928V370"/>
<dbReference type="EMBL" id="PRDL01000001">
    <property type="protein sequence ID" value="MBE8716360.1"/>
    <property type="molecule type" value="Genomic_DNA"/>
</dbReference>
<sequence>MKKITLASLVLLTGLSVAAPCAMAAPKPAYENTYTAENRFAQDVKNFPSIRIASTAVPEEVIEKKDITYVRYGDRELQLDLYIPKKLADAGFTNTTPGVVLVHCGGWQAGYRTHLTPMAIELAKAGYVAATITYRLAPEAQYPAAVNDVKAAIRWLRSNAADYGVDPARIAVGGSSAGGQIASLTGVTNHLLRFDPQAQDSDVSSAVQLILNIDGLSDFTSAEARKHEDLPAGQSAAGAWFGGNYAEKRDLWHDASPTYYVGETTPPVLYLNSAQERFHVGRDEMMAKLAIYGIPTKTVTLANTPHTFWLYEPWIKPAAEVVVEFLDEHFNTRPAI</sequence>
<name>A0A928V370_9GAMM</name>
<evidence type="ECO:0000313" key="5">
    <source>
        <dbReference type="Proteomes" id="UP000652567"/>
    </source>
</evidence>
<dbReference type="InterPro" id="IPR029058">
    <property type="entry name" value="AB_hydrolase_fold"/>
</dbReference>
<evidence type="ECO:0000256" key="2">
    <source>
        <dbReference type="SAM" id="SignalP"/>
    </source>
</evidence>
<feature type="chain" id="PRO_5037733724" evidence="2">
    <location>
        <begin position="25"/>
        <end position="336"/>
    </location>
</feature>